<dbReference type="InterPro" id="IPR032088">
    <property type="entry name" value="SAT"/>
</dbReference>
<evidence type="ECO:0000313" key="7">
    <source>
        <dbReference type="Proteomes" id="UP001338125"/>
    </source>
</evidence>
<dbReference type="EMBL" id="JAVFKD010000015">
    <property type="protein sequence ID" value="KAK5988543.1"/>
    <property type="molecule type" value="Genomic_DNA"/>
</dbReference>
<dbReference type="PANTHER" id="PTHR43775">
    <property type="entry name" value="FATTY ACID SYNTHASE"/>
    <property type="match status" value="1"/>
</dbReference>
<evidence type="ECO:0000256" key="4">
    <source>
        <dbReference type="SAM" id="SignalP"/>
    </source>
</evidence>
<gene>
    <name evidence="6" type="ORF">PT974_10027</name>
</gene>
<organism evidence="6 7">
    <name type="scientific">Cladobotryum mycophilum</name>
    <dbReference type="NCBI Taxonomy" id="491253"/>
    <lineage>
        <taxon>Eukaryota</taxon>
        <taxon>Fungi</taxon>
        <taxon>Dikarya</taxon>
        <taxon>Ascomycota</taxon>
        <taxon>Pezizomycotina</taxon>
        <taxon>Sordariomycetes</taxon>
        <taxon>Hypocreomycetidae</taxon>
        <taxon>Hypocreales</taxon>
        <taxon>Hypocreaceae</taxon>
        <taxon>Cladobotryum</taxon>
    </lineage>
</organism>
<protein>
    <submittedName>
        <fullName evidence="6">Non-reducing polyketide synthase rads2</fullName>
    </submittedName>
</protein>
<dbReference type="PANTHER" id="PTHR43775:SF37">
    <property type="entry name" value="SI:DKEY-61P9.11"/>
    <property type="match status" value="1"/>
</dbReference>
<feature type="chain" id="PRO_5047048364" evidence="4">
    <location>
        <begin position="18"/>
        <end position="578"/>
    </location>
</feature>
<dbReference type="Gene3D" id="3.40.47.10">
    <property type="match status" value="1"/>
</dbReference>
<dbReference type="Pfam" id="PF02801">
    <property type="entry name" value="Ketoacyl-synt_C"/>
    <property type="match status" value="1"/>
</dbReference>
<evidence type="ECO:0000256" key="1">
    <source>
        <dbReference type="ARBA" id="ARBA00022450"/>
    </source>
</evidence>
<dbReference type="InterPro" id="IPR016039">
    <property type="entry name" value="Thiolase-like"/>
</dbReference>
<dbReference type="InterPro" id="IPR014031">
    <property type="entry name" value="Ketoacyl_synth_C"/>
</dbReference>
<sequence>MAWCIRGLLTLSALAIAEDFETLYDALLEMGRLVVRVCKIASVRSRAMEDQPGTWGWAVLGILPEGLRTALEQFQENAGIPPTKRAKVGVVGSGWSTVIGPPSMLQLVMTECPTIKSLTKNPLEIKALQHTLDTLTTTEIDYMVGSNSNLLDKPLSYPSHSLWGLDDPAATYASFGGLLRVVCSQVLARPLDITQSFGQLISSLDGASPARIVQMGSSSHAPYLASMLKAAGKFVSVQDQHSLLDGDDGVASLTAGRIAIDLIMSKQDLCTEVPKDRFDVDKVFCPAHERGDQKCKITARYGCFMDNPGHFDSRFFHISPREALLMDPNHRQFLTSSYEALEMAGYSDGQTKTTDPNRIGVSYAQVTDDWHKQTHSTLGCDPYTLQGIQRAFGAGRLAWQFKCTTTGIHLACMSLLSKDIDMAVSEAANILSWPHSFTCLSDSGILSDTGNCKAFRDDADGYCRGDFVGAVVLKRLEDAIAHNDNILAVVASSGRNHSGNSTSITTLDPGAQEQLFRKVLGNAQISPDDVSYVEMHGTGTQTGDPAEMGAVANTGVVPTGRWPWEVSKQTSDTVELLA</sequence>
<dbReference type="Pfam" id="PF00109">
    <property type="entry name" value="ketoacyl-synt"/>
    <property type="match status" value="1"/>
</dbReference>
<evidence type="ECO:0000313" key="6">
    <source>
        <dbReference type="EMBL" id="KAK5988543.1"/>
    </source>
</evidence>
<dbReference type="SMART" id="SM00825">
    <property type="entry name" value="PKS_KS"/>
    <property type="match status" value="1"/>
</dbReference>
<comment type="caution">
    <text evidence="6">The sequence shown here is derived from an EMBL/GenBank/DDBJ whole genome shotgun (WGS) entry which is preliminary data.</text>
</comment>
<dbReference type="PROSITE" id="PS52004">
    <property type="entry name" value="KS3_2"/>
    <property type="match status" value="1"/>
</dbReference>
<keyword evidence="2" id="KW-0597">Phosphoprotein</keyword>
<dbReference type="InterPro" id="IPR020841">
    <property type="entry name" value="PKS_Beta-ketoAc_synthase_dom"/>
</dbReference>
<comment type="similarity">
    <text evidence="3">Belongs to the thiolase-like superfamily. Beta-ketoacyl-ACP synthases family.</text>
</comment>
<dbReference type="SUPFAM" id="SSF53901">
    <property type="entry name" value="Thiolase-like"/>
    <property type="match status" value="1"/>
</dbReference>
<feature type="signal peptide" evidence="4">
    <location>
        <begin position="1"/>
        <end position="17"/>
    </location>
</feature>
<evidence type="ECO:0000259" key="5">
    <source>
        <dbReference type="PROSITE" id="PS52004"/>
    </source>
</evidence>
<feature type="domain" description="Ketosynthase family 3 (KS3)" evidence="5">
    <location>
        <begin position="232"/>
        <end position="578"/>
    </location>
</feature>
<dbReference type="Pfam" id="PF16073">
    <property type="entry name" value="SAT"/>
    <property type="match status" value="1"/>
</dbReference>
<accession>A0ABR0S8W1</accession>
<keyword evidence="1" id="KW-0596">Phosphopantetheine</keyword>
<dbReference type="InterPro" id="IPR014030">
    <property type="entry name" value="Ketoacyl_synth_N"/>
</dbReference>
<dbReference type="InterPro" id="IPR050091">
    <property type="entry name" value="PKS_NRPS_Biosynth_Enz"/>
</dbReference>
<dbReference type="Proteomes" id="UP001338125">
    <property type="component" value="Unassembled WGS sequence"/>
</dbReference>
<evidence type="ECO:0000256" key="2">
    <source>
        <dbReference type="ARBA" id="ARBA00022553"/>
    </source>
</evidence>
<reference evidence="6 7" key="1">
    <citation type="submission" date="2024-01" db="EMBL/GenBank/DDBJ databases">
        <title>Complete genome of Cladobotryum mycophilum ATHUM6906.</title>
        <authorList>
            <person name="Christinaki A.C."/>
            <person name="Myridakis A.I."/>
            <person name="Kouvelis V.N."/>
        </authorList>
    </citation>
    <scope>NUCLEOTIDE SEQUENCE [LARGE SCALE GENOMIC DNA]</scope>
    <source>
        <strain evidence="6 7">ATHUM6906</strain>
    </source>
</reference>
<proteinExistence type="inferred from homology"/>
<keyword evidence="3" id="KW-0808">Transferase</keyword>
<evidence type="ECO:0000256" key="3">
    <source>
        <dbReference type="RuleBase" id="RU003694"/>
    </source>
</evidence>
<keyword evidence="4" id="KW-0732">Signal</keyword>
<dbReference type="CDD" id="cd00833">
    <property type="entry name" value="PKS"/>
    <property type="match status" value="1"/>
</dbReference>
<keyword evidence="7" id="KW-1185">Reference proteome</keyword>
<name>A0ABR0S8W1_9HYPO</name>